<name>A0AAV3UDC3_9EURY</name>
<dbReference type="AlphaFoldDB" id="A0AAV3UDC3"/>
<evidence type="ECO:0000313" key="1">
    <source>
        <dbReference type="EMBL" id="GAA5043562.1"/>
    </source>
</evidence>
<comment type="caution">
    <text evidence="1">The sequence shown here is derived from an EMBL/GenBank/DDBJ whole genome shotgun (WGS) entry which is preliminary data.</text>
</comment>
<sequence length="269" mass="29961">MTTDAPTPDLRIPDENHCPPFDDDVKRVVCYEDADSETNLLMTPSKERAELPNDAISFTLSNETGTRFTTNYYHWRVWKLVDGEWFYIAPRVVPEPAMMLQSGGSHTWNLTIDNATLGGRIDGAQGTEDITLPGVGGGTYAFGISGWFEGQEYDNGTGVATRFELVGDSLSLTPTDDLREVGRDSEEKHVRADETNATYLATRVEKPDGGTVRKIPEQAIRIAPIRNLLASFEDGISQVRLDGRNVYLRETPQHIDYKGAVYKIETVEN</sequence>
<organism evidence="1 2">
    <name type="scientific">Haladaptatus pallidirubidus</name>
    <dbReference type="NCBI Taxonomy" id="1008152"/>
    <lineage>
        <taxon>Archaea</taxon>
        <taxon>Methanobacteriati</taxon>
        <taxon>Methanobacteriota</taxon>
        <taxon>Stenosarchaea group</taxon>
        <taxon>Halobacteria</taxon>
        <taxon>Halobacteriales</taxon>
        <taxon>Haladaptataceae</taxon>
        <taxon>Haladaptatus</taxon>
    </lineage>
</organism>
<protein>
    <submittedName>
        <fullName evidence="1">Uncharacterized protein</fullName>
    </submittedName>
</protein>
<keyword evidence="2" id="KW-1185">Reference proteome</keyword>
<accession>A0AAV3UDC3</accession>
<evidence type="ECO:0000313" key="2">
    <source>
        <dbReference type="Proteomes" id="UP001501729"/>
    </source>
</evidence>
<reference evidence="1 2" key="1">
    <citation type="journal article" date="2019" name="Int. J. Syst. Evol. Microbiol.">
        <title>The Global Catalogue of Microorganisms (GCM) 10K type strain sequencing project: providing services to taxonomists for standard genome sequencing and annotation.</title>
        <authorList>
            <consortium name="The Broad Institute Genomics Platform"/>
            <consortium name="The Broad Institute Genome Sequencing Center for Infectious Disease"/>
            <person name="Wu L."/>
            <person name="Ma J."/>
        </authorList>
    </citation>
    <scope>NUCLEOTIDE SEQUENCE [LARGE SCALE GENOMIC DNA]</scope>
    <source>
        <strain evidence="1 2">JCM 17504</strain>
    </source>
</reference>
<dbReference type="Proteomes" id="UP001501729">
    <property type="component" value="Unassembled WGS sequence"/>
</dbReference>
<gene>
    <name evidence="1" type="ORF">GCM10025751_08460</name>
</gene>
<dbReference type="EMBL" id="BAABKX010000001">
    <property type="protein sequence ID" value="GAA5043562.1"/>
    <property type="molecule type" value="Genomic_DNA"/>
</dbReference>
<proteinExistence type="predicted"/>